<evidence type="ECO:0000313" key="2">
    <source>
        <dbReference type="Proteomes" id="UP001206925"/>
    </source>
</evidence>
<organism evidence="1 2">
    <name type="scientific">Ambrosia artemisiifolia</name>
    <name type="common">Common ragweed</name>
    <dbReference type="NCBI Taxonomy" id="4212"/>
    <lineage>
        <taxon>Eukaryota</taxon>
        <taxon>Viridiplantae</taxon>
        <taxon>Streptophyta</taxon>
        <taxon>Embryophyta</taxon>
        <taxon>Tracheophyta</taxon>
        <taxon>Spermatophyta</taxon>
        <taxon>Magnoliopsida</taxon>
        <taxon>eudicotyledons</taxon>
        <taxon>Gunneridae</taxon>
        <taxon>Pentapetalae</taxon>
        <taxon>asterids</taxon>
        <taxon>campanulids</taxon>
        <taxon>Asterales</taxon>
        <taxon>Asteraceae</taxon>
        <taxon>Asteroideae</taxon>
        <taxon>Heliantheae alliance</taxon>
        <taxon>Heliantheae</taxon>
        <taxon>Ambrosia</taxon>
    </lineage>
</organism>
<dbReference type="AlphaFoldDB" id="A0AAD5CI77"/>
<gene>
    <name evidence="1" type="ORF">M8C21_012358</name>
</gene>
<dbReference type="EMBL" id="JAMZMK010008079">
    <property type="protein sequence ID" value="KAI7742102.1"/>
    <property type="molecule type" value="Genomic_DNA"/>
</dbReference>
<reference evidence="1" key="1">
    <citation type="submission" date="2022-06" db="EMBL/GenBank/DDBJ databases">
        <title>Uncovering the hologenomic basis of an extraordinary plant invasion.</title>
        <authorList>
            <person name="Bieker V.C."/>
            <person name="Martin M.D."/>
            <person name="Gilbert T."/>
            <person name="Hodgins K."/>
            <person name="Battlay P."/>
            <person name="Petersen B."/>
            <person name="Wilson J."/>
        </authorList>
    </citation>
    <scope>NUCLEOTIDE SEQUENCE</scope>
    <source>
        <strain evidence="1">AA19_3_7</strain>
        <tissue evidence="1">Leaf</tissue>
    </source>
</reference>
<keyword evidence="2" id="KW-1185">Reference proteome</keyword>
<sequence length="148" mass="17058">MLASSKKGLVNGGCRWSWFHEGDNNLGWFQLEVLDCRRKAVTVKEDEGLDDGDRVRWMTCFAELRPGKLACMKLGSKADAFQKQGQTWSLMQVEIYKKRFQTQVLLAKEGVEKGKVRQIRIGTIWKHLVVDAKIYGCFYNVREDINLV</sequence>
<protein>
    <submittedName>
        <fullName evidence="1">Uncharacterized protein</fullName>
    </submittedName>
</protein>
<accession>A0AAD5CI77</accession>
<proteinExistence type="predicted"/>
<comment type="caution">
    <text evidence="1">The sequence shown here is derived from an EMBL/GenBank/DDBJ whole genome shotgun (WGS) entry which is preliminary data.</text>
</comment>
<evidence type="ECO:0000313" key="1">
    <source>
        <dbReference type="EMBL" id="KAI7742102.1"/>
    </source>
</evidence>
<dbReference type="Proteomes" id="UP001206925">
    <property type="component" value="Unassembled WGS sequence"/>
</dbReference>
<name>A0AAD5CI77_AMBAR</name>